<dbReference type="GeneID" id="73325977"/>
<gene>
    <name evidence="3" type="ORF">ColSpa_05175</name>
</gene>
<organism evidence="3 4">
    <name type="scientific">Colletotrichum spaethianum</name>
    <dbReference type="NCBI Taxonomy" id="700344"/>
    <lineage>
        <taxon>Eukaryota</taxon>
        <taxon>Fungi</taxon>
        <taxon>Dikarya</taxon>
        <taxon>Ascomycota</taxon>
        <taxon>Pezizomycotina</taxon>
        <taxon>Sordariomycetes</taxon>
        <taxon>Hypocreomycetidae</taxon>
        <taxon>Glomerellales</taxon>
        <taxon>Glomerellaceae</taxon>
        <taxon>Colletotrichum</taxon>
        <taxon>Colletotrichum spaethianum species complex</taxon>
    </lineage>
</organism>
<dbReference type="Gene3D" id="2.60.40.1210">
    <property type="entry name" value="Cellobiose dehydrogenase, cytochrome domain"/>
    <property type="match status" value="1"/>
</dbReference>
<accession>A0AA37LCV7</accession>
<keyword evidence="1" id="KW-0732">Signal</keyword>
<dbReference type="Proteomes" id="UP001055115">
    <property type="component" value="Unassembled WGS sequence"/>
</dbReference>
<dbReference type="InterPro" id="IPR015920">
    <property type="entry name" value="Cellobiose_DH-like_cyt"/>
</dbReference>
<evidence type="ECO:0000259" key="2">
    <source>
        <dbReference type="Pfam" id="PF16010"/>
    </source>
</evidence>
<dbReference type="Pfam" id="PF16010">
    <property type="entry name" value="CDH-cyt"/>
    <property type="match status" value="1"/>
</dbReference>
<dbReference type="AlphaFoldDB" id="A0AA37LCV7"/>
<evidence type="ECO:0000313" key="3">
    <source>
        <dbReference type="EMBL" id="GKT44994.1"/>
    </source>
</evidence>
<reference evidence="3 4" key="1">
    <citation type="submission" date="2022-03" db="EMBL/GenBank/DDBJ databases">
        <title>Genome data of Colletotrichum spp.</title>
        <authorList>
            <person name="Utami Y.D."/>
            <person name="Hiruma K."/>
        </authorList>
    </citation>
    <scope>NUCLEOTIDE SEQUENCE [LARGE SCALE GENOMIC DNA]</scope>
    <source>
        <strain evidence="3 4">MAFF 239500</strain>
    </source>
</reference>
<comment type="caution">
    <text evidence="3">The sequence shown here is derived from an EMBL/GenBank/DDBJ whole genome shotgun (WGS) entry which is preliminary data.</text>
</comment>
<sequence length="105" mass="10784">MMFFSRTGALAAALLAATPLFDGVAAQSSTPTIYTDPGTGIVFNTWSASTAQTAGGMTYGFALPQDALTTDANEYVGYLLTLAFQQCASKNGQGTGWCGLSLGVL</sequence>
<dbReference type="RefSeq" id="XP_049127344.1">
    <property type="nucleotide sequence ID" value="XM_049271387.1"/>
</dbReference>
<proteinExistence type="predicted"/>
<dbReference type="EMBL" id="BQXU01000011">
    <property type="protein sequence ID" value="GKT44994.1"/>
    <property type="molecule type" value="Genomic_DNA"/>
</dbReference>
<name>A0AA37LCV7_9PEZI</name>
<feature type="chain" id="PRO_5041373317" description="Cellobiose dehydrogenase-like cytochrome domain-containing protein" evidence="1">
    <location>
        <begin position="27"/>
        <end position="105"/>
    </location>
</feature>
<feature type="signal peptide" evidence="1">
    <location>
        <begin position="1"/>
        <end position="26"/>
    </location>
</feature>
<dbReference type="SUPFAM" id="SSF49344">
    <property type="entry name" value="CBD9-like"/>
    <property type="match status" value="1"/>
</dbReference>
<protein>
    <recommendedName>
        <fullName evidence="2">Cellobiose dehydrogenase-like cytochrome domain-containing protein</fullName>
    </recommendedName>
</protein>
<evidence type="ECO:0000313" key="4">
    <source>
        <dbReference type="Proteomes" id="UP001055115"/>
    </source>
</evidence>
<evidence type="ECO:0000256" key="1">
    <source>
        <dbReference type="SAM" id="SignalP"/>
    </source>
</evidence>
<keyword evidence="4" id="KW-1185">Reference proteome</keyword>
<feature type="domain" description="Cellobiose dehydrogenase-like cytochrome" evidence="2">
    <location>
        <begin position="34"/>
        <end position="103"/>
    </location>
</feature>